<dbReference type="RefSeq" id="WP_345865470.1">
    <property type="nucleotide sequence ID" value="NZ_JBDIMF010000006.1"/>
</dbReference>
<sequence length="176" mass="18519">MIPILLLLQAAAPTPTPTTPTPWTVRTSSAGGVASTSTSTIARDGSSRLVVKCDRATEALVSVQFFAKQPLQMAGDDGSFASKAVALRFDNGAANGYDWQFRAFAAFTSNDTVVTSLTLQLAKAKQIKVETTNASNFRFEAVFDGPPGDAPIRQVLQACGYVLGQVPVMPAPVPAK</sequence>
<evidence type="ECO:0000313" key="1">
    <source>
        <dbReference type="EMBL" id="MEN2787336.1"/>
    </source>
</evidence>
<dbReference type="EMBL" id="JBDIMF010000006">
    <property type="protein sequence ID" value="MEN2787336.1"/>
    <property type="molecule type" value="Genomic_DNA"/>
</dbReference>
<reference evidence="1 2" key="1">
    <citation type="submission" date="2024-05" db="EMBL/GenBank/DDBJ databases">
        <authorList>
            <person name="Liu Q."/>
            <person name="Xin Y.-H."/>
        </authorList>
    </citation>
    <scope>NUCLEOTIDE SEQUENCE [LARGE SCALE GENOMIC DNA]</scope>
    <source>
        <strain evidence="1 2">CGMCC 1.15349</strain>
    </source>
</reference>
<protein>
    <submittedName>
        <fullName evidence="1">Uncharacterized protein</fullName>
    </submittedName>
</protein>
<dbReference type="Proteomes" id="UP001404104">
    <property type="component" value="Unassembled WGS sequence"/>
</dbReference>
<gene>
    <name evidence="1" type="ORF">ABC969_13010</name>
</gene>
<accession>A0ABU9XUV8</accession>
<organism evidence="1 2">
    <name type="scientific">Sphingomonas qilianensis</name>
    <dbReference type="NCBI Taxonomy" id="1736690"/>
    <lineage>
        <taxon>Bacteria</taxon>
        <taxon>Pseudomonadati</taxon>
        <taxon>Pseudomonadota</taxon>
        <taxon>Alphaproteobacteria</taxon>
        <taxon>Sphingomonadales</taxon>
        <taxon>Sphingomonadaceae</taxon>
        <taxon>Sphingomonas</taxon>
    </lineage>
</organism>
<comment type="caution">
    <text evidence="1">The sequence shown here is derived from an EMBL/GenBank/DDBJ whole genome shotgun (WGS) entry which is preliminary data.</text>
</comment>
<evidence type="ECO:0000313" key="2">
    <source>
        <dbReference type="Proteomes" id="UP001404104"/>
    </source>
</evidence>
<keyword evidence="2" id="KW-1185">Reference proteome</keyword>
<proteinExistence type="predicted"/>
<name>A0ABU9XUV8_9SPHN</name>